<accession>A0ABR8CA91</accession>
<organism evidence="1 2">
    <name type="scientific">Phormidium tenue FACHB-1050</name>
    <dbReference type="NCBI Taxonomy" id="2692857"/>
    <lineage>
        <taxon>Bacteria</taxon>
        <taxon>Bacillati</taxon>
        <taxon>Cyanobacteriota</taxon>
        <taxon>Cyanophyceae</taxon>
        <taxon>Oscillatoriophycideae</taxon>
        <taxon>Oscillatoriales</taxon>
        <taxon>Oscillatoriaceae</taxon>
        <taxon>Phormidium</taxon>
    </lineage>
</organism>
<dbReference type="NCBIfam" id="TIGR04255">
    <property type="entry name" value="sporadTIGR04255"/>
    <property type="match status" value="1"/>
</dbReference>
<dbReference type="RefSeq" id="WP_190578435.1">
    <property type="nucleotide sequence ID" value="NZ_CAWPQU010000009.1"/>
</dbReference>
<gene>
    <name evidence="1" type="ORF">H6G05_12205</name>
</gene>
<protein>
    <submittedName>
        <fullName evidence="1">TIGR04255 family protein</fullName>
    </submittedName>
</protein>
<keyword evidence="2" id="KW-1185">Reference proteome</keyword>
<reference evidence="1 2" key="1">
    <citation type="journal article" date="2020" name="ISME J.">
        <title>Comparative genomics reveals insights into cyanobacterial evolution and habitat adaptation.</title>
        <authorList>
            <person name="Chen M.Y."/>
            <person name="Teng W.K."/>
            <person name="Zhao L."/>
            <person name="Hu C.X."/>
            <person name="Zhou Y.K."/>
            <person name="Han B.P."/>
            <person name="Song L.R."/>
            <person name="Shu W.S."/>
        </authorList>
    </citation>
    <scope>NUCLEOTIDE SEQUENCE [LARGE SCALE GENOMIC DNA]</scope>
    <source>
        <strain evidence="1 2">FACHB-1050</strain>
    </source>
</reference>
<dbReference type="EMBL" id="JACJQY010000017">
    <property type="protein sequence ID" value="MBD2317604.1"/>
    <property type="molecule type" value="Genomic_DNA"/>
</dbReference>
<dbReference type="Proteomes" id="UP000618445">
    <property type="component" value="Unassembled WGS sequence"/>
</dbReference>
<sequence length="260" mass="29924">MSAPPQFAINLSEKFPENLTNSPILEAVIHWEAPASKPLEQISLKEALTKHLPEYPTIQTHYVTEAKIMGMPDDTSQFSQHTQWNGFRLEDDQKNYVAQFTHTGIAFSRVQSYESWKNFKNEALRVWGVFVELAEPKTIRRLGVRFINRILIKQDESISTYLKSEPYRLSGLEISPKSFFYQDTYQVAGHPYQINLVRTIQPNQTGSASEQALIVDIDVFTNEVSSIRDDLNQQLAEMRWLKNKIFFSNITDTALNKFGS</sequence>
<proteinExistence type="predicted"/>
<dbReference type="InterPro" id="IPR026349">
    <property type="entry name" value="CHP04255"/>
</dbReference>
<comment type="caution">
    <text evidence="1">The sequence shown here is derived from an EMBL/GenBank/DDBJ whole genome shotgun (WGS) entry which is preliminary data.</text>
</comment>
<evidence type="ECO:0000313" key="1">
    <source>
        <dbReference type="EMBL" id="MBD2317604.1"/>
    </source>
</evidence>
<evidence type="ECO:0000313" key="2">
    <source>
        <dbReference type="Proteomes" id="UP000618445"/>
    </source>
</evidence>
<name>A0ABR8CA91_9CYAN</name>